<dbReference type="Gene3D" id="3.90.1150.10">
    <property type="entry name" value="Aspartate Aminotransferase, domain 1"/>
    <property type="match status" value="1"/>
</dbReference>
<proteinExistence type="predicted"/>
<reference evidence="1" key="1">
    <citation type="journal article" date="2014" name="Int. J. Syst. Evol. Microbiol.">
        <title>Complete genome sequence of Corynebacterium casei LMG S-19264T (=DSM 44701T), isolated from a smear-ripened cheese.</title>
        <authorList>
            <consortium name="US DOE Joint Genome Institute (JGI-PGF)"/>
            <person name="Walter F."/>
            <person name="Albersmeier A."/>
            <person name="Kalinowski J."/>
            <person name="Ruckert C."/>
        </authorList>
    </citation>
    <scope>NUCLEOTIDE SEQUENCE</scope>
    <source>
        <strain evidence="1">JCM 19831</strain>
    </source>
</reference>
<sequence>MEDHPRHRFQVSEADDEGHLRGVGVTWIPDGADENAIVSAAGAAGVRIGTVGAYRRSPGRPGLIFGYSALTERRIEAGVDQLTAALRLAGLDEPLTTGPGVTRNRGMAGSR</sequence>
<dbReference type="AlphaFoldDB" id="A0A917U0G5"/>
<gene>
    <name evidence="1" type="ORF">GCM10007977_057630</name>
</gene>
<evidence type="ECO:0008006" key="3">
    <source>
        <dbReference type="Google" id="ProtNLM"/>
    </source>
</evidence>
<evidence type="ECO:0000313" key="2">
    <source>
        <dbReference type="Proteomes" id="UP000642070"/>
    </source>
</evidence>
<dbReference type="Proteomes" id="UP000642070">
    <property type="component" value="Unassembled WGS sequence"/>
</dbReference>
<evidence type="ECO:0000313" key="1">
    <source>
        <dbReference type="EMBL" id="GGM48511.1"/>
    </source>
</evidence>
<dbReference type="InterPro" id="IPR015422">
    <property type="entry name" value="PyrdxlP-dep_Trfase_small"/>
</dbReference>
<dbReference type="EMBL" id="BMPI01000030">
    <property type="protein sequence ID" value="GGM48511.1"/>
    <property type="molecule type" value="Genomic_DNA"/>
</dbReference>
<comment type="caution">
    <text evidence="1">The sequence shown here is derived from an EMBL/GenBank/DDBJ whole genome shotgun (WGS) entry which is preliminary data.</text>
</comment>
<reference evidence="1" key="2">
    <citation type="submission" date="2020-09" db="EMBL/GenBank/DDBJ databases">
        <authorList>
            <person name="Sun Q."/>
            <person name="Ohkuma M."/>
        </authorList>
    </citation>
    <scope>NUCLEOTIDE SEQUENCE</scope>
    <source>
        <strain evidence="1">JCM 19831</strain>
    </source>
</reference>
<protein>
    <recommendedName>
        <fullName evidence="3">GntR family transcriptional regulator</fullName>
    </recommendedName>
</protein>
<accession>A0A917U0G5</accession>
<name>A0A917U0G5_9ACTN</name>
<keyword evidence="2" id="KW-1185">Reference proteome</keyword>
<organism evidence="1 2">
    <name type="scientific">Dactylosporangium sucinum</name>
    <dbReference type="NCBI Taxonomy" id="1424081"/>
    <lineage>
        <taxon>Bacteria</taxon>
        <taxon>Bacillati</taxon>
        <taxon>Actinomycetota</taxon>
        <taxon>Actinomycetes</taxon>
        <taxon>Micromonosporales</taxon>
        <taxon>Micromonosporaceae</taxon>
        <taxon>Dactylosporangium</taxon>
    </lineage>
</organism>